<name>A0A914DY34_9BILA</name>
<evidence type="ECO:0000313" key="3">
    <source>
        <dbReference type="WBParaSite" id="ACRNAN_scaffold4555.g17781.t1"/>
    </source>
</evidence>
<accession>A0A914DY34</accession>
<proteinExistence type="predicted"/>
<keyword evidence="2" id="KW-1185">Reference proteome</keyword>
<dbReference type="Proteomes" id="UP000887540">
    <property type="component" value="Unplaced"/>
</dbReference>
<keyword evidence="1" id="KW-0812">Transmembrane</keyword>
<keyword evidence="1" id="KW-0472">Membrane</keyword>
<evidence type="ECO:0000313" key="2">
    <source>
        <dbReference type="Proteomes" id="UP000887540"/>
    </source>
</evidence>
<reference evidence="3" key="1">
    <citation type="submission" date="2022-11" db="UniProtKB">
        <authorList>
            <consortium name="WormBaseParasite"/>
        </authorList>
    </citation>
    <scope>IDENTIFICATION</scope>
</reference>
<sequence length="158" mass="17646">MSNREPYKSNDRVIDNEDPQYKCCLPCCDCHVTSCAKGWSIVNTFCGSIFIILIIISLATKVPLSVLDTESQETNSTSTFFKTISTISFYIEIIEIVIITITSALVLYGIHKIIPKVLLPALVVTGVVFIIDIIFDVVEIAKMLTNKEDYMLIILCKS</sequence>
<dbReference type="AlphaFoldDB" id="A0A914DY34"/>
<keyword evidence="1" id="KW-1133">Transmembrane helix</keyword>
<dbReference type="WBParaSite" id="ACRNAN_scaffold4555.g17781.t1">
    <property type="protein sequence ID" value="ACRNAN_scaffold4555.g17781.t1"/>
    <property type="gene ID" value="ACRNAN_scaffold4555.g17781"/>
</dbReference>
<feature type="transmembrane region" description="Helical" evidence="1">
    <location>
        <begin position="87"/>
        <end position="110"/>
    </location>
</feature>
<protein>
    <submittedName>
        <fullName evidence="3">Uncharacterized protein</fullName>
    </submittedName>
</protein>
<feature type="transmembrane region" description="Helical" evidence="1">
    <location>
        <begin position="45"/>
        <end position="67"/>
    </location>
</feature>
<feature type="transmembrane region" description="Helical" evidence="1">
    <location>
        <begin position="117"/>
        <end position="135"/>
    </location>
</feature>
<evidence type="ECO:0000256" key="1">
    <source>
        <dbReference type="SAM" id="Phobius"/>
    </source>
</evidence>
<organism evidence="2 3">
    <name type="scientific">Acrobeloides nanus</name>
    <dbReference type="NCBI Taxonomy" id="290746"/>
    <lineage>
        <taxon>Eukaryota</taxon>
        <taxon>Metazoa</taxon>
        <taxon>Ecdysozoa</taxon>
        <taxon>Nematoda</taxon>
        <taxon>Chromadorea</taxon>
        <taxon>Rhabditida</taxon>
        <taxon>Tylenchina</taxon>
        <taxon>Cephalobomorpha</taxon>
        <taxon>Cephaloboidea</taxon>
        <taxon>Cephalobidae</taxon>
        <taxon>Acrobeloides</taxon>
    </lineage>
</organism>